<organism evidence="14 15">
    <name type="scientific">Candidatus Olsenella stercoravium</name>
    <dbReference type="NCBI Taxonomy" id="2838713"/>
    <lineage>
        <taxon>Bacteria</taxon>
        <taxon>Bacillati</taxon>
        <taxon>Actinomycetota</taxon>
        <taxon>Coriobacteriia</taxon>
        <taxon>Coriobacteriales</taxon>
        <taxon>Atopobiaceae</taxon>
        <taxon>Olsenella</taxon>
    </lineage>
</organism>
<feature type="domain" description="Protein kinase" evidence="12">
    <location>
        <begin position="10"/>
        <end position="269"/>
    </location>
</feature>
<dbReference type="PROSITE" id="PS00108">
    <property type="entry name" value="PROTEIN_KINASE_ST"/>
    <property type="match status" value="1"/>
</dbReference>
<dbReference type="SMART" id="SM00740">
    <property type="entry name" value="PASTA"/>
    <property type="match status" value="4"/>
</dbReference>
<dbReference type="CDD" id="cd06577">
    <property type="entry name" value="PASTA_pknB"/>
    <property type="match status" value="3"/>
</dbReference>
<keyword evidence="2" id="KW-0723">Serine/threonine-protein kinase</keyword>
<dbReference type="Proteomes" id="UP000824029">
    <property type="component" value="Unassembled WGS sequence"/>
</dbReference>
<comment type="catalytic activity">
    <reaction evidence="8">
        <text>L-seryl-[protein] + ATP = O-phospho-L-seryl-[protein] + ADP + H(+)</text>
        <dbReference type="Rhea" id="RHEA:17989"/>
        <dbReference type="Rhea" id="RHEA-COMP:9863"/>
        <dbReference type="Rhea" id="RHEA-COMP:11604"/>
        <dbReference type="ChEBI" id="CHEBI:15378"/>
        <dbReference type="ChEBI" id="CHEBI:29999"/>
        <dbReference type="ChEBI" id="CHEBI:30616"/>
        <dbReference type="ChEBI" id="CHEBI:83421"/>
        <dbReference type="ChEBI" id="CHEBI:456216"/>
        <dbReference type="EC" id="2.7.11.1"/>
    </reaction>
</comment>
<dbReference type="Gene3D" id="3.30.200.20">
    <property type="entry name" value="Phosphorylase Kinase, domain 1"/>
    <property type="match status" value="1"/>
</dbReference>
<dbReference type="Pfam" id="PF03793">
    <property type="entry name" value="PASTA"/>
    <property type="match status" value="4"/>
</dbReference>
<dbReference type="EMBL" id="DXBZ01000029">
    <property type="protein sequence ID" value="HIZ17720.1"/>
    <property type="molecule type" value="Genomic_DNA"/>
</dbReference>
<evidence type="ECO:0000256" key="9">
    <source>
        <dbReference type="PROSITE-ProRule" id="PRU10141"/>
    </source>
</evidence>
<evidence type="ECO:0000259" key="13">
    <source>
        <dbReference type="PROSITE" id="PS51178"/>
    </source>
</evidence>
<evidence type="ECO:0000256" key="3">
    <source>
        <dbReference type="ARBA" id="ARBA00022679"/>
    </source>
</evidence>
<dbReference type="Gene3D" id="3.30.10.20">
    <property type="match status" value="4"/>
</dbReference>
<evidence type="ECO:0000256" key="4">
    <source>
        <dbReference type="ARBA" id="ARBA00022741"/>
    </source>
</evidence>
<evidence type="ECO:0000256" key="5">
    <source>
        <dbReference type="ARBA" id="ARBA00022777"/>
    </source>
</evidence>
<evidence type="ECO:0000256" key="10">
    <source>
        <dbReference type="SAM" id="MobiDB-lite"/>
    </source>
</evidence>
<dbReference type="Gene3D" id="1.10.510.10">
    <property type="entry name" value="Transferase(Phosphotransferase) domain 1"/>
    <property type="match status" value="1"/>
</dbReference>
<feature type="compositionally biased region" description="Polar residues" evidence="10">
    <location>
        <begin position="609"/>
        <end position="634"/>
    </location>
</feature>
<feature type="domain" description="PASTA" evidence="13">
    <location>
        <begin position="434"/>
        <end position="501"/>
    </location>
</feature>
<dbReference type="InterPro" id="IPR017441">
    <property type="entry name" value="Protein_kinase_ATP_BS"/>
</dbReference>
<feature type="domain" description="PASTA" evidence="13">
    <location>
        <begin position="568"/>
        <end position="627"/>
    </location>
</feature>
<dbReference type="NCBIfam" id="NF033483">
    <property type="entry name" value="PknB_PASTA_kin"/>
    <property type="match status" value="1"/>
</dbReference>
<feature type="domain" description="PASTA" evidence="13">
    <location>
        <begin position="502"/>
        <end position="567"/>
    </location>
</feature>
<dbReference type="GO" id="GO:0045717">
    <property type="term" value="P:negative regulation of fatty acid biosynthetic process"/>
    <property type="evidence" value="ECO:0007669"/>
    <property type="project" value="UniProtKB-ARBA"/>
</dbReference>
<feature type="transmembrane region" description="Helical" evidence="11">
    <location>
        <begin position="338"/>
        <end position="361"/>
    </location>
</feature>
<reference evidence="14" key="2">
    <citation type="submission" date="2021-04" db="EMBL/GenBank/DDBJ databases">
        <authorList>
            <person name="Gilroy R."/>
        </authorList>
    </citation>
    <scope>NUCLEOTIDE SEQUENCE</scope>
    <source>
        <strain evidence="14">ChiHecolR3B27-1887</strain>
    </source>
</reference>
<name>A0A9D2DIP1_9ACTN</name>
<feature type="binding site" evidence="9">
    <location>
        <position position="39"/>
    </location>
    <ligand>
        <name>ATP</name>
        <dbReference type="ChEBI" id="CHEBI:30616"/>
    </ligand>
</feature>
<keyword evidence="6 9" id="KW-0067">ATP-binding</keyword>
<feature type="domain" description="PASTA" evidence="13">
    <location>
        <begin position="363"/>
        <end position="430"/>
    </location>
</feature>
<sequence length="648" mass="68980">MSAMLLGGRYQVQDKIGAGGMATVYRGLDEVLGRTVAIKTMLPQYANDPSFAARFKQEAQAAAALQSPYIVSVYDWGKDADSYYIVMEYLRGTDLKSGIRKHGALDCKKVAQIGSQIAQALSVAHRHDIIHRDIKPQNIMVQPDGNIKVMDFGIARAKNSHLTQDNSVLGTAHYVSPEQTQGKELGPTTDIYSLGIVMYEAATGQVPFQGDDAITVALKQVNEQPKPPSQLNPNVDPQLEAIILKCMQKNPADRFQTADELYRTLRDYLAGRMQAVNSATAMLPAQVTNKLERGATPMAGGTATMARTERTGRFYAQSATAQAAEEEAERQRKHRRNVILGVVGGIAAVALIVAALVMVLGSGTATKTVPNLANLTVEQAEEAITEAGFVPGEPEYTYNDSVEKGRVCEQDPAAYREMPEGSTINFKVSNGPTPIEQVEVPDLRNKTQEEAEQALKDANLAGNRGTDEESDDVEEGKVSSQDTEPGAMVDAGTTITYHISSGASQKVIPNVVGDSESSARQRLEDEGFVVQVSEEYSSAPEGTVASVSPGVGETAAVGSTVTITVSLGVQYVEVTDVRGWTGSQASTALTNSGFRVTVNGPNDGIVVSQSASGSAPYGSTITLTTEAQQQNQPETPGDIGNGATVEGE</sequence>
<keyword evidence="3" id="KW-0808">Transferase</keyword>
<evidence type="ECO:0000256" key="7">
    <source>
        <dbReference type="ARBA" id="ARBA00047899"/>
    </source>
</evidence>
<dbReference type="CDD" id="cd14014">
    <property type="entry name" value="STKc_PknB_like"/>
    <property type="match status" value="1"/>
</dbReference>
<dbReference type="AlphaFoldDB" id="A0A9D2DIP1"/>
<evidence type="ECO:0000256" key="11">
    <source>
        <dbReference type="SAM" id="Phobius"/>
    </source>
</evidence>
<dbReference type="PROSITE" id="PS51178">
    <property type="entry name" value="PASTA"/>
    <property type="match status" value="4"/>
</dbReference>
<dbReference type="GO" id="GO:0004674">
    <property type="term" value="F:protein serine/threonine kinase activity"/>
    <property type="evidence" value="ECO:0007669"/>
    <property type="project" value="UniProtKB-KW"/>
</dbReference>
<dbReference type="InterPro" id="IPR011009">
    <property type="entry name" value="Kinase-like_dom_sf"/>
</dbReference>
<feature type="region of interest" description="Disordered" evidence="10">
    <location>
        <begin position="609"/>
        <end position="648"/>
    </location>
</feature>
<evidence type="ECO:0000256" key="2">
    <source>
        <dbReference type="ARBA" id="ARBA00022527"/>
    </source>
</evidence>
<dbReference type="SMART" id="SM00220">
    <property type="entry name" value="S_TKc"/>
    <property type="match status" value="1"/>
</dbReference>
<dbReference type="PANTHER" id="PTHR43289">
    <property type="entry name" value="MITOGEN-ACTIVATED PROTEIN KINASE KINASE KINASE 20-RELATED"/>
    <property type="match status" value="1"/>
</dbReference>
<dbReference type="InterPro" id="IPR005543">
    <property type="entry name" value="PASTA_dom"/>
</dbReference>
<proteinExistence type="predicted"/>
<dbReference type="Pfam" id="PF00069">
    <property type="entry name" value="Pkinase"/>
    <property type="match status" value="1"/>
</dbReference>
<feature type="region of interest" description="Disordered" evidence="10">
    <location>
        <begin position="448"/>
        <end position="488"/>
    </location>
</feature>
<dbReference type="InterPro" id="IPR008271">
    <property type="entry name" value="Ser/Thr_kinase_AS"/>
</dbReference>
<gene>
    <name evidence="14" type="primary">pknB</name>
    <name evidence="14" type="ORF">IAA22_01200</name>
</gene>
<evidence type="ECO:0000256" key="8">
    <source>
        <dbReference type="ARBA" id="ARBA00048679"/>
    </source>
</evidence>
<evidence type="ECO:0000313" key="14">
    <source>
        <dbReference type="EMBL" id="HIZ17720.1"/>
    </source>
</evidence>
<dbReference type="InterPro" id="IPR000719">
    <property type="entry name" value="Prot_kinase_dom"/>
</dbReference>
<dbReference type="SUPFAM" id="SSF56112">
    <property type="entry name" value="Protein kinase-like (PK-like)"/>
    <property type="match status" value="1"/>
</dbReference>
<comment type="caution">
    <text evidence="14">The sequence shown here is derived from an EMBL/GenBank/DDBJ whole genome shotgun (WGS) entry which is preliminary data.</text>
</comment>
<dbReference type="FunFam" id="3.30.200.20:FF:000035">
    <property type="entry name" value="Serine/threonine protein kinase Stk1"/>
    <property type="match status" value="1"/>
</dbReference>
<keyword evidence="4 9" id="KW-0547">Nucleotide-binding</keyword>
<protein>
    <recommendedName>
        <fullName evidence="1">non-specific serine/threonine protein kinase</fullName>
        <ecNumber evidence="1">2.7.11.1</ecNumber>
    </recommendedName>
</protein>
<keyword evidence="11" id="KW-1133">Transmembrane helix</keyword>
<keyword evidence="11" id="KW-0812">Transmembrane</keyword>
<comment type="catalytic activity">
    <reaction evidence="7">
        <text>L-threonyl-[protein] + ATP = O-phospho-L-threonyl-[protein] + ADP + H(+)</text>
        <dbReference type="Rhea" id="RHEA:46608"/>
        <dbReference type="Rhea" id="RHEA-COMP:11060"/>
        <dbReference type="Rhea" id="RHEA-COMP:11605"/>
        <dbReference type="ChEBI" id="CHEBI:15378"/>
        <dbReference type="ChEBI" id="CHEBI:30013"/>
        <dbReference type="ChEBI" id="CHEBI:30616"/>
        <dbReference type="ChEBI" id="CHEBI:61977"/>
        <dbReference type="ChEBI" id="CHEBI:456216"/>
        <dbReference type="EC" id="2.7.11.1"/>
    </reaction>
</comment>
<evidence type="ECO:0000259" key="12">
    <source>
        <dbReference type="PROSITE" id="PS50011"/>
    </source>
</evidence>
<dbReference type="PANTHER" id="PTHR43289:SF34">
    <property type="entry name" value="SERINE_THREONINE-PROTEIN KINASE YBDM-RELATED"/>
    <property type="match status" value="1"/>
</dbReference>
<evidence type="ECO:0000256" key="1">
    <source>
        <dbReference type="ARBA" id="ARBA00012513"/>
    </source>
</evidence>
<dbReference type="PROSITE" id="PS00107">
    <property type="entry name" value="PROTEIN_KINASE_ATP"/>
    <property type="match status" value="1"/>
</dbReference>
<dbReference type="FunFam" id="1.10.510.10:FF:000021">
    <property type="entry name" value="Serine/threonine protein kinase"/>
    <property type="match status" value="1"/>
</dbReference>
<dbReference type="EC" id="2.7.11.1" evidence="1"/>
<dbReference type="GO" id="GO:0005524">
    <property type="term" value="F:ATP binding"/>
    <property type="evidence" value="ECO:0007669"/>
    <property type="project" value="UniProtKB-UniRule"/>
</dbReference>
<reference evidence="14" key="1">
    <citation type="journal article" date="2021" name="PeerJ">
        <title>Extensive microbial diversity within the chicken gut microbiome revealed by metagenomics and culture.</title>
        <authorList>
            <person name="Gilroy R."/>
            <person name="Ravi A."/>
            <person name="Getino M."/>
            <person name="Pursley I."/>
            <person name="Horton D.L."/>
            <person name="Alikhan N.F."/>
            <person name="Baker D."/>
            <person name="Gharbi K."/>
            <person name="Hall N."/>
            <person name="Watson M."/>
            <person name="Adriaenssens E.M."/>
            <person name="Foster-Nyarko E."/>
            <person name="Jarju S."/>
            <person name="Secka A."/>
            <person name="Antonio M."/>
            <person name="Oren A."/>
            <person name="Chaudhuri R.R."/>
            <person name="La Ragione R."/>
            <person name="Hildebrand F."/>
            <person name="Pallen M.J."/>
        </authorList>
    </citation>
    <scope>NUCLEOTIDE SEQUENCE</scope>
    <source>
        <strain evidence="14">ChiHecolR3B27-1887</strain>
    </source>
</reference>
<keyword evidence="11" id="KW-0472">Membrane</keyword>
<keyword evidence="5 14" id="KW-0418">Kinase</keyword>
<accession>A0A9D2DIP1</accession>
<evidence type="ECO:0000256" key="6">
    <source>
        <dbReference type="ARBA" id="ARBA00022840"/>
    </source>
</evidence>
<dbReference type="PROSITE" id="PS50011">
    <property type="entry name" value="PROTEIN_KINASE_DOM"/>
    <property type="match status" value="1"/>
</dbReference>
<evidence type="ECO:0000313" key="15">
    <source>
        <dbReference type="Proteomes" id="UP000824029"/>
    </source>
</evidence>